<dbReference type="GO" id="GO:0006261">
    <property type="term" value="P:DNA-templated DNA replication"/>
    <property type="evidence" value="ECO:0007669"/>
    <property type="project" value="UniProtKB-UniRule"/>
</dbReference>
<dbReference type="GO" id="GO:0000287">
    <property type="term" value="F:magnesium ion binding"/>
    <property type="evidence" value="ECO:0007669"/>
    <property type="project" value="UniProtKB-UniRule"/>
</dbReference>
<dbReference type="SUPFAM" id="SSF100879">
    <property type="entry name" value="Lesion bypass DNA polymerase (Y-family), little finger domain"/>
    <property type="match status" value="1"/>
</dbReference>
<feature type="site" description="Substrate discrimination" evidence="6">
    <location>
        <position position="15"/>
    </location>
</feature>
<sequence length="416" mass="46967">MKDKVFFHIDVNSAYLSWEAANRKKMNIGGPDLINIPSAVAGNPERRSGIILAKSQSAKKFGIKTGEPVGIARTKCPNIYLVPPNFDLYVEYSNLLMDFLRTYSPSVYQYSIDEAFVDMTGTQRLFGNPMDCADTIRQRVREELGFTINVGVSDKMVLAKIAGDFSKPDKTHTLFQSEIEEKMWPLPIEDLFFVGRKTSKKLRSLGIETIGQLANTDINFMKRHFKKHGLVIHNHANGMDGYDFFQKTTANNRSVGNSTTTSSDIYSFEEARHWILALSETVCARLRRKNSTAAVVSVELVDRDFKRGQAQKSLGFRTNRVSDIYEAACEIFKSLWWGKPIRHIGIATSKVQGKNSNQLSFFNQLSSKEEKLYTAMDDIRAKYGDDSIKRASFLRGEADHMEGGTSKNKKNGLVYL</sequence>
<dbReference type="InterPro" id="IPR036775">
    <property type="entry name" value="DNA_pol_Y-fam_lit_finger_sf"/>
</dbReference>
<dbReference type="Proteomes" id="UP000003244">
    <property type="component" value="Unassembled WGS sequence"/>
</dbReference>
<dbReference type="Gene3D" id="1.10.150.20">
    <property type="entry name" value="5' to 3' exonuclease, C-terminal subdomain"/>
    <property type="match status" value="1"/>
</dbReference>
<comment type="subcellular location">
    <subcellularLocation>
        <location evidence="6">Cytoplasm</location>
    </subcellularLocation>
</comment>
<evidence type="ECO:0000313" key="9">
    <source>
        <dbReference type="Proteomes" id="UP000003244"/>
    </source>
</evidence>
<dbReference type="OrthoDB" id="9808813at2"/>
<evidence type="ECO:0000256" key="2">
    <source>
        <dbReference type="ARBA" id="ARBA00022457"/>
    </source>
</evidence>
<dbReference type="InterPro" id="IPR043128">
    <property type="entry name" value="Rev_trsase/Diguanyl_cyclase"/>
</dbReference>
<keyword evidence="9" id="KW-1185">Reference proteome</keyword>
<keyword evidence="2 6" id="KW-0515">Mutator protein</keyword>
<dbReference type="CDD" id="cd03586">
    <property type="entry name" value="PolY_Pol_IV_kappa"/>
    <property type="match status" value="1"/>
</dbReference>
<evidence type="ECO:0000256" key="6">
    <source>
        <dbReference type="HAMAP-Rule" id="MF_01113"/>
    </source>
</evidence>
<dbReference type="Gene3D" id="3.30.1490.100">
    <property type="entry name" value="DNA polymerase, Y-family, little finger domain"/>
    <property type="match status" value="1"/>
</dbReference>
<dbReference type="Pfam" id="PF00817">
    <property type="entry name" value="IMS"/>
    <property type="match status" value="1"/>
</dbReference>
<comment type="catalytic activity">
    <reaction evidence="6">
        <text>DNA(n) + a 2'-deoxyribonucleoside 5'-triphosphate = DNA(n+1) + diphosphate</text>
        <dbReference type="Rhea" id="RHEA:22508"/>
        <dbReference type="Rhea" id="RHEA-COMP:17339"/>
        <dbReference type="Rhea" id="RHEA-COMP:17340"/>
        <dbReference type="ChEBI" id="CHEBI:33019"/>
        <dbReference type="ChEBI" id="CHEBI:61560"/>
        <dbReference type="ChEBI" id="CHEBI:173112"/>
        <dbReference type="EC" id="2.7.7.7"/>
    </reaction>
</comment>
<dbReference type="Pfam" id="PF11798">
    <property type="entry name" value="IMS_HHH"/>
    <property type="match status" value="1"/>
</dbReference>
<keyword evidence="6" id="KW-0963">Cytoplasm</keyword>
<dbReference type="InterPro" id="IPR017961">
    <property type="entry name" value="DNA_pol_Y-fam_little_finger"/>
</dbReference>
<accession>E0E4Y6</accession>
<feature type="binding site" evidence="6">
    <location>
        <position position="10"/>
    </location>
    <ligand>
        <name>Mg(2+)</name>
        <dbReference type="ChEBI" id="CHEBI:18420"/>
    </ligand>
</feature>
<evidence type="ECO:0000256" key="5">
    <source>
        <dbReference type="ARBA" id="ARBA00022932"/>
    </source>
</evidence>
<keyword evidence="6" id="KW-0479">Metal-binding</keyword>
<dbReference type="AlphaFoldDB" id="E0E4Y6"/>
<dbReference type="GO" id="GO:0003684">
    <property type="term" value="F:damaged DNA binding"/>
    <property type="evidence" value="ECO:0007669"/>
    <property type="project" value="InterPro"/>
</dbReference>
<dbReference type="EMBL" id="ADGQ01000071">
    <property type="protein sequence ID" value="EFM64079.1"/>
    <property type="molecule type" value="Genomic_DNA"/>
</dbReference>
<organism evidence="8 9">
    <name type="scientific">Peptostreptococcus stomatis DSM 17678</name>
    <dbReference type="NCBI Taxonomy" id="596315"/>
    <lineage>
        <taxon>Bacteria</taxon>
        <taxon>Bacillati</taxon>
        <taxon>Bacillota</taxon>
        <taxon>Clostridia</taxon>
        <taxon>Peptostreptococcales</taxon>
        <taxon>Peptostreptococcaceae</taxon>
        <taxon>Peptostreptococcus</taxon>
    </lineage>
</organism>
<keyword evidence="6" id="KW-0238">DNA-binding</keyword>
<dbReference type="PROSITE" id="PS50173">
    <property type="entry name" value="UMUC"/>
    <property type="match status" value="1"/>
</dbReference>
<dbReference type="InterPro" id="IPR024728">
    <property type="entry name" value="PolY_HhH_motif"/>
</dbReference>
<dbReference type="HAMAP" id="MF_01113">
    <property type="entry name" value="DNApol_IV"/>
    <property type="match status" value="1"/>
</dbReference>
<evidence type="ECO:0000313" key="8">
    <source>
        <dbReference type="EMBL" id="EFM64079.1"/>
    </source>
</evidence>
<keyword evidence="3 6" id="KW-0548">Nucleotidyltransferase</keyword>
<dbReference type="InterPro" id="IPR043502">
    <property type="entry name" value="DNA/RNA_pol_sf"/>
</dbReference>
<evidence type="ECO:0000256" key="1">
    <source>
        <dbReference type="ARBA" id="ARBA00010945"/>
    </source>
</evidence>
<feature type="domain" description="UmuC" evidence="7">
    <location>
        <begin position="6"/>
        <end position="195"/>
    </location>
</feature>
<keyword evidence="6" id="KW-0234">DNA repair</keyword>
<evidence type="ECO:0000256" key="3">
    <source>
        <dbReference type="ARBA" id="ARBA00022695"/>
    </source>
</evidence>
<dbReference type="Gene3D" id="3.40.1170.60">
    <property type="match status" value="1"/>
</dbReference>
<comment type="function">
    <text evidence="6">Poorly processive, error-prone DNA polymerase involved in untargeted mutagenesis. Copies undamaged DNA at stalled replication forks, which arise in vivo from mismatched or misaligned primer ends. These misaligned primers can be extended by PolIV. Exhibits no 3'-5' exonuclease (proofreading) activity. May be involved in translesional synthesis, in conjunction with the beta clamp from PolIII.</text>
</comment>
<dbReference type="InterPro" id="IPR022880">
    <property type="entry name" value="DNApol_IV"/>
</dbReference>
<dbReference type="GO" id="GO:0042276">
    <property type="term" value="P:error-prone translesion synthesis"/>
    <property type="evidence" value="ECO:0007669"/>
    <property type="project" value="TreeGrafter"/>
</dbReference>
<evidence type="ECO:0000259" key="7">
    <source>
        <dbReference type="PROSITE" id="PS50173"/>
    </source>
</evidence>
<name>E0E4Y6_9FIRM</name>
<keyword evidence="5 6" id="KW-0239">DNA-directed DNA polymerase</keyword>
<dbReference type="GO" id="GO:0003887">
    <property type="term" value="F:DNA-directed DNA polymerase activity"/>
    <property type="evidence" value="ECO:0007669"/>
    <property type="project" value="UniProtKB-UniRule"/>
</dbReference>
<dbReference type="GO" id="GO:0006281">
    <property type="term" value="P:DNA repair"/>
    <property type="evidence" value="ECO:0007669"/>
    <property type="project" value="UniProtKB-UniRule"/>
</dbReference>
<comment type="cofactor">
    <cofactor evidence="6">
        <name>Mg(2+)</name>
        <dbReference type="ChEBI" id="CHEBI:18420"/>
    </cofactor>
    <text evidence="6">Binds 2 magnesium ions per subunit.</text>
</comment>
<reference evidence="8 9" key="1">
    <citation type="submission" date="2010-08" db="EMBL/GenBank/DDBJ databases">
        <authorList>
            <person name="Harkins D.M."/>
            <person name="Madupu R."/>
            <person name="Durkin A.S."/>
            <person name="Torralba M."/>
            <person name="Methe B."/>
            <person name="Sutton G.G."/>
            <person name="Nelson K.E."/>
        </authorList>
    </citation>
    <scope>NUCLEOTIDE SEQUENCE [LARGE SCALE GENOMIC DNA]</scope>
    <source>
        <strain evidence="8 9">DSM 17678</strain>
    </source>
</reference>
<proteinExistence type="inferred from homology"/>
<feature type="active site" evidence="6">
    <location>
        <position position="114"/>
    </location>
</feature>
<comment type="subunit">
    <text evidence="6">Monomer.</text>
</comment>
<dbReference type="EC" id="2.7.7.7" evidence="6"/>
<keyword evidence="6" id="KW-0460">Magnesium</keyword>
<comment type="caution">
    <text evidence="8">The sequence shown here is derived from an EMBL/GenBank/DDBJ whole genome shotgun (WGS) entry which is preliminary data.</text>
</comment>
<dbReference type="STRING" id="596315.HMPREF0634_0881"/>
<dbReference type="GO" id="GO:0005829">
    <property type="term" value="C:cytosol"/>
    <property type="evidence" value="ECO:0007669"/>
    <property type="project" value="TreeGrafter"/>
</dbReference>
<dbReference type="PANTHER" id="PTHR11076">
    <property type="entry name" value="DNA REPAIR POLYMERASE UMUC / TRANSFERASE FAMILY MEMBER"/>
    <property type="match status" value="1"/>
</dbReference>
<dbReference type="Pfam" id="PF11799">
    <property type="entry name" value="IMS_C"/>
    <property type="match status" value="1"/>
</dbReference>
<dbReference type="PANTHER" id="PTHR11076:SF35">
    <property type="entry name" value="DNA REPAIR PROTEIN HOMOLOG YOBH"/>
    <property type="match status" value="1"/>
</dbReference>
<keyword evidence="6" id="KW-0235">DNA replication</keyword>
<dbReference type="InterPro" id="IPR050116">
    <property type="entry name" value="DNA_polymerase-Y"/>
</dbReference>
<comment type="similarity">
    <text evidence="1 6">Belongs to the DNA polymerase type-Y family.</text>
</comment>
<dbReference type="GO" id="GO:0009432">
    <property type="term" value="P:SOS response"/>
    <property type="evidence" value="ECO:0007669"/>
    <property type="project" value="TreeGrafter"/>
</dbReference>
<dbReference type="InterPro" id="IPR001126">
    <property type="entry name" value="UmuC"/>
</dbReference>
<keyword evidence="6" id="KW-0808">Transferase</keyword>
<dbReference type="RefSeq" id="WP_007791084.1">
    <property type="nucleotide sequence ID" value="NZ_ADGQ01000071.1"/>
</dbReference>
<feature type="binding site" evidence="6">
    <location>
        <position position="113"/>
    </location>
    <ligand>
        <name>Mg(2+)</name>
        <dbReference type="ChEBI" id="CHEBI:18420"/>
    </ligand>
</feature>
<gene>
    <name evidence="6" type="primary">dinB</name>
    <name evidence="8" type="ORF">HMPREF0634_0881</name>
</gene>
<protein>
    <recommendedName>
        <fullName evidence="6">DNA polymerase IV</fullName>
        <shortName evidence="6">Pol IV</shortName>
        <ecNumber evidence="6">2.7.7.7</ecNumber>
    </recommendedName>
</protein>
<evidence type="ECO:0000256" key="4">
    <source>
        <dbReference type="ARBA" id="ARBA00022763"/>
    </source>
</evidence>
<keyword evidence="4 6" id="KW-0227">DNA damage</keyword>
<dbReference type="SUPFAM" id="SSF56672">
    <property type="entry name" value="DNA/RNA polymerases"/>
    <property type="match status" value="1"/>
</dbReference>
<dbReference type="GeneID" id="84801361"/>
<dbReference type="eggNOG" id="COG0389">
    <property type="taxonomic scope" value="Bacteria"/>
</dbReference>
<dbReference type="Gene3D" id="3.30.70.270">
    <property type="match status" value="1"/>
</dbReference>